<gene>
    <name evidence="1" type="ORF">O6H91_07G087500</name>
</gene>
<reference evidence="2" key="1">
    <citation type="journal article" date="2024" name="Proc. Natl. Acad. Sci. U.S.A.">
        <title>Extraordinary preservation of gene collinearity over three hundred million years revealed in homosporous lycophytes.</title>
        <authorList>
            <person name="Li C."/>
            <person name="Wickell D."/>
            <person name="Kuo L.Y."/>
            <person name="Chen X."/>
            <person name="Nie B."/>
            <person name="Liao X."/>
            <person name="Peng D."/>
            <person name="Ji J."/>
            <person name="Jenkins J."/>
            <person name="Williams M."/>
            <person name="Shu S."/>
            <person name="Plott C."/>
            <person name="Barry K."/>
            <person name="Rajasekar S."/>
            <person name="Grimwood J."/>
            <person name="Han X."/>
            <person name="Sun S."/>
            <person name="Hou Z."/>
            <person name="He W."/>
            <person name="Dai G."/>
            <person name="Sun C."/>
            <person name="Schmutz J."/>
            <person name="Leebens-Mack J.H."/>
            <person name="Li F.W."/>
            <person name="Wang L."/>
        </authorList>
    </citation>
    <scope>NUCLEOTIDE SEQUENCE [LARGE SCALE GENOMIC DNA]</scope>
    <source>
        <strain evidence="2">cv. PW_Plant_1</strain>
    </source>
</reference>
<dbReference type="EMBL" id="CM055098">
    <property type="protein sequence ID" value="KAJ7550189.1"/>
    <property type="molecule type" value="Genomic_DNA"/>
</dbReference>
<protein>
    <submittedName>
        <fullName evidence="1">Uncharacterized protein</fullName>
    </submittedName>
</protein>
<comment type="caution">
    <text evidence="1">The sequence shown here is derived from an EMBL/GenBank/DDBJ whole genome shotgun (WGS) entry which is preliminary data.</text>
</comment>
<organism evidence="1 2">
    <name type="scientific">Diphasiastrum complanatum</name>
    <name type="common">Issler's clubmoss</name>
    <name type="synonym">Lycopodium complanatum</name>
    <dbReference type="NCBI Taxonomy" id="34168"/>
    <lineage>
        <taxon>Eukaryota</taxon>
        <taxon>Viridiplantae</taxon>
        <taxon>Streptophyta</taxon>
        <taxon>Embryophyta</taxon>
        <taxon>Tracheophyta</taxon>
        <taxon>Lycopodiopsida</taxon>
        <taxon>Lycopodiales</taxon>
        <taxon>Lycopodiaceae</taxon>
        <taxon>Lycopodioideae</taxon>
        <taxon>Diphasiastrum</taxon>
    </lineage>
</organism>
<name>A0ACC2D7N6_DIPCM</name>
<dbReference type="Proteomes" id="UP001162992">
    <property type="component" value="Chromosome 7"/>
</dbReference>
<proteinExistence type="predicted"/>
<evidence type="ECO:0000313" key="1">
    <source>
        <dbReference type="EMBL" id="KAJ7550189.1"/>
    </source>
</evidence>
<evidence type="ECO:0000313" key="2">
    <source>
        <dbReference type="Proteomes" id="UP001162992"/>
    </source>
</evidence>
<accession>A0ACC2D7N6</accession>
<sequence>MSERHSASRSSPSFCPHAPCYSTPSTIKIYQAVMIGLPLLFTVILLVLLICSFYLIRRRNAQASSRLRAQLFARSRLNASAANNSLCKIFRDSLPVTMFDDKFSGFNEDIKCPVCLNDFVLNEKLRKLPVCGHCFHLDCIDEWIQSNSTCPVCRSTLIVTRKVVPLKVPVRPAAVGSSQSTGAQNSSLVESAEASEAPQSRTIGISDANTAPPEVADGLSNV</sequence>
<keyword evidence="2" id="KW-1185">Reference proteome</keyword>